<dbReference type="EMBL" id="LKEB01000043">
    <property type="protein sequence ID" value="ROW06265.1"/>
    <property type="molecule type" value="Genomic_DNA"/>
</dbReference>
<dbReference type="OrthoDB" id="292964at2759"/>
<feature type="region of interest" description="Disordered" evidence="1">
    <location>
        <begin position="533"/>
        <end position="573"/>
    </location>
</feature>
<accession>A0A423WRW8</accession>
<dbReference type="Gene3D" id="3.90.70.10">
    <property type="entry name" value="Cysteine proteinases"/>
    <property type="match status" value="1"/>
</dbReference>
<organism evidence="4 5">
    <name type="scientific">Cytospora leucostoma</name>
    <dbReference type="NCBI Taxonomy" id="1230097"/>
    <lineage>
        <taxon>Eukaryota</taxon>
        <taxon>Fungi</taxon>
        <taxon>Dikarya</taxon>
        <taxon>Ascomycota</taxon>
        <taxon>Pezizomycotina</taxon>
        <taxon>Sordariomycetes</taxon>
        <taxon>Sordariomycetidae</taxon>
        <taxon>Diaporthales</taxon>
        <taxon>Cytosporaceae</taxon>
        <taxon>Cytospora</taxon>
    </lineage>
</organism>
<dbReference type="InParanoid" id="A0A423WRW8"/>
<protein>
    <recommendedName>
        <fullName evidence="6">USP domain-containing protein</fullName>
    </recommendedName>
</protein>
<feature type="domain" description="Rhodanese" evidence="2">
    <location>
        <begin position="411"/>
        <end position="537"/>
    </location>
</feature>
<feature type="compositionally biased region" description="Polar residues" evidence="1">
    <location>
        <begin position="362"/>
        <end position="384"/>
    </location>
</feature>
<dbReference type="FunCoup" id="A0A423WRW8">
    <property type="interactions" value="131"/>
</dbReference>
<dbReference type="InterPro" id="IPR050164">
    <property type="entry name" value="Peptidase_C19"/>
</dbReference>
<dbReference type="PROSITE" id="PS50235">
    <property type="entry name" value="USP_3"/>
    <property type="match status" value="1"/>
</dbReference>
<dbReference type="Pfam" id="PF00443">
    <property type="entry name" value="UCH"/>
    <property type="match status" value="1"/>
</dbReference>
<name>A0A423WRW8_9PEZI</name>
<dbReference type="PROSITE" id="PS00972">
    <property type="entry name" value="USP_1"/>
    <property type="match status" value="1"/>
</dbReference>
<evidence type="ECO:0008006" key="6">
    <source>
        <dbReference type="Google" id="ProtNLM"/>
    </source>
</evidence>
<gene>
    <name evidence="4" type="ORF">VPNG_08096</name>
</gene>
<feature type="region of interest" description="Disordered" evidence="1">
    <location>
        <begin position="145"/>
        <end position="219"/>
    </location>
</feature>
<feature type="compositionally biased region" description="Gly residues" evidence="1">
    <location>
        <begin position="27"/>
        <end position="39"/>
    </location>
</feature>
<feature type="compositionally biased region" description="Basic and acidic residues" evidence="1">
    <location>
        <begin position="666"/>
        <end position="686"/>
    </location>
</feature>
<dbReference type="Proteomes" id="UP000285146">
    <property type="component" value="Unassembled WGS sequence"/>
</dbReference>
<dbReference type="GO" id="GO:0005829">
    <property type="term" value="C:cytosol"/>
    <property type="evidence" value="ECO:0007669"/>
    <property type="project" value="TreeGrafter"/>
</dbReference>
<dbReference type="InterPro" id="IPR018200">
    <property type="entry name" value="USP_CS"/>
</dbReference>
<feature type="region of interest" description="Disordered" evidence="1">
    <location>
        <begin position="238"/>
        <end position="298"/>
    </location>
</feature>
<dbReference type="GO" id="GO:0004843">
    <property type="term" value="F:cysteine-type deubiquitinase activity"/>
    <property type="evidence" value="ECO:0007669"/>
    <property type="project" value="InterPro"/>
</dbReference>
<feature type="compositionally biased region" description="Polar residues" evidence="1">
    <location>
        <begin position="1"/>
        <end position="12"/>
    </location>
</feature>
<dbReference type="SMART" id="SM00450">
    <property type="entry name" value="RHOD"/>
    <property type="match status" value="1"/>
</dbReference>
<feature type="compositionally biased region" description="Low complexity" evidence="1">
    <location>
        <begin position="350"/>
        <end position="361"/>
    </location>
</feature>
<dbReference type="AlphaFoldDB" id="A0A423WRW8"/>
<proteinExistence type="predicted"/>
<evidence type="ECO:0000256" key="1">
    <source>
        <dbReference type="SAM" id="MobiDB-lite"/>
    </source>
</evidence>
<evidence type="ECO:0000259" key="3">
    <source>
        <dbReference type="PROSITE" id="PS50235"/>
    </source>
</evidence>
<feature type="compositionally biased region" description="Polar residues" evidence="1">
    <location>
        <begin position="154"/>
        <end position="175"/>
    </location>
</feature>
<dbReference type="GO" id="GO:0016579">
    <property type="term" value="P:protein deubiquitination"/>
    <property type="evidence" value="ECO:0007669"/>
    <property type="project" value="InterPro"/>
</dbReference>
<dbReference type="GO" id="GO:0005634">
    <property type="term" value="C:nucleus"/>
    <property type="evidence" value="ECO:0007669"/>
    <property type="project" value="TreeGrafter"/>
</dbReference>
<dbReference type="InterPro" id="IPR001763">
    <property type="entry name" value="Rhodanese-like_dom"/>
</dbReference>
<dbReference type="STRING" id="1230097.A0A423WRW8"/>
<dbReference type="SUPFAM" id="SSF54001">
    <property type="entry name" value="Cysteine proteinases"/>
    <property type="match status" value="1"/>
</dbReference>
<feature type="region of interest" description="Disordered" evidence="1">
    <location>
        <begin position="610"/>
        <end position="687"/>
    </location>
</feature>
<dbReference type="Gene3D" id="3.40.250.10">
    <property type="entry name" value="Rhodanese-like domain"/>
    <property type="match status" value="1"/>
</dbReference>
<feature type="region of interest" description="Disordered" evidence="1">
    <location>
        <begin position="1"/>
        <end position="39"/>
    </location>
</feature>
<keyword evidence="5" id="KW-1185">Reference proteome</keyword>
<dbReference type="PANTHER" id="PTHR24006">
    <property type="entry name" value="UBIQUITIN CARBOXYL-TERMINAL HYDROLASE"/>
    <property type="match status" value="1"/>
</dbReference>
<dbReference type="Pfam" id="PF00581">
    <property type="entry name" value="Rhodanese"/>
    <property type="match status" value="1"/>
</dbReference>
<dbReference type="PROSITE" id="PS50206">
    <property type="entry name" value="RHODANESE_3"/>
    <property type="match status" value="1"/>
</dbReference>
<dbReference type="InterPro" id="IPR028889">
    <property type="entry name" value="USP"/>
</dbReference>
<evidence type="ECO:0000313" key="5">
    <source>
        <dbReference type="Proteomes" id="UP000285146"/>
    </source>
</evidence>
<evidence type="ECO:0000313" key="4">
    <source>
        <dbReference type="EMBL" id="ROW06265.1"/>
    </source>
</evidence>
<dbReference type="CDD" id="cd02257">
    <property type="entry name" value="Peptidase_C19"/>
    <property type="match status" value="1"/>
</dbReference>
<evidence type="ECO:0000259" key="2">
    <source>
        <dbReference type="PROSITE" id="PS50206"/>
    </source>
</evidence>
<feature type="region of interest" description="Disordered" evidence="1">
    <location>
        <begin position="350"/>
        <end position="387"/>
    </location>
</feature>
<feature type="domain" description="USP" evidence="3">
    <location>
        <begin position="690"/>
        <end position="1094"/>
    </location>
</feature>
<reference evidence="4 5" key="1">
    <citation type="submission" date="2015-09" db="EMBL/GenBank/DDBJ databases">
        <title>Host preference determinants of Valsa canker pathogens revealed by comparative genomics.</title>
        <authorList>
            <person name="Yin Z."/>
            <person name="Huang L."/>
        </authorList>
    </citation>
    <scope>NUCLEOTIDE SEQUENCE [LARGE SCALE GENOMIC DNA]</scope>
    <source>
        <strain evidence="4 5">SXYLt</strain>
    </source>
</reference>
<sequence length="1099" mass="122195">MTSSGPGSTAVANNHRPGATSAVNGHALGGGKGSAPGGRAGPYPHIDDLLCVTPDGDTFQSLNHLLTSAENGVNFAKFQADIGRIDVALKEYIKAYMIAVNVIPRHKDFVSLQGDRKNFGDRYNRLTRTLADYADAYERIKQTIKEDNARTGVHPTSSRTTATNGRPSTPRSPVSSGPRHQRNTSSASLGALTSPASNANSPGRGKPAIQPKPANLHGNALRSQNAHTDQAEDLKQRFANLRSPPSTPVQDPRIRTRPPPVPIPLEKPAGPRDMPQPTSGPSKPAGPREMPTTARRPTISLQGMVPALPKLPDAIYSPARGNISTEAAALPSSTPRGMYSRANSSAGFYSSTNGTNNSSTNLARSTPSQDYFGPSVSTAPTSAPQKRWDSLPEGDIISVEELVKYQKIGFKDFRILLIDVRPRAEFEEGHILSSATICIEPEILQRHRIEAADVEDAMEVGPPQEKWHFERRHDFDMVVFYDQDSDDLSSEKGNAPAKLFRLLTDFDYPEGDPGSKHPKLLKGGLEAWQDAMGSSALQKSTKPSHKRRKSAYDKLWVRSPTKPIQSAEEAQRWEQKLTQLKSDETEDGDAEEFQPVRSVNEFLTRYPPVQESMASPDLEDHGFTGRRSPRPAPQRAPHPSHFEPILSPEPKRPPPAVPRRSYTGLREPDDDHSTTTKISRRADAARRRAVGLQNPGSWCYANSTLQALFASGGFGEELMSGEWTQLYKSPIKGDEKIMPPQLLTKIVANLFHWMGNGKFPSMQARTLMEYLRHKSSKNSQGRRVDDSEIFGTTRQQDAMEFFVYVFTELDDETNRLRDRPSKVPQPEPSKDKSQLDLAIQYWDLHSRVNDSIIDKYWRALEALIVRCDRCGHVVTQYENKDMLILNLPKRSHPVTMEALLQNYFSNELLDSYKCDKCAHVGCCRRGPKMARLPDLLCVCFARFEVNEYGRRSKISTTVDFPIRELDMTPYTIQGQQAYSSLLANSNGNGNGNLAVTSPTTTIHTDDHHFTKPFKYEAYAVVQHGGELTGGHYISIIRDEPHGPDGSSRWHVADDARLSEITVGPGRNDKGSQFLYRQSQHWTSMEAYMVFYQRKDVGLV</sequence>
<dbReference type="InterPro" id="IPR036873">
    <property type="entry name" value="Rhodanese-like_dom_sf"/>
</dbReference>
<comment type="caution">
    <text evidence="4">The sequence shown here is derived from an EMBL/GenBank/DDBJ whole genome shotgun (WGS) entry which is preliminary data.</text>
</comment>
<dbReference type="InterPro" id="IPR001394">
    <property type="entry name" value="Peptidase_C19_UCH"/>
</dbReference>
<dbReference type="SUPFAM" id="SSF52821">
    <property type="entry name" value="Rhodanese/Cell cycle control phosphatase"/>
    <property type="match status" value="1"/>
</dbReference>
<dbReference type="InterPro" id="IPR038765">
    <property type="entry name" value="Papain-like_cys_pep_sf"/>
</dbReference>